<evidence type="ECO:0000313" key="1">
    <source>
        <dbReference type="EMBL" id="MDO7841112.1"/>
    </source>
</evidence>
<sequence length="115" mass="13279">MRQPDRIQITPSASQPWYGWCDEGQRFTRAQLHGMKHRGIDPETVEAITVKRSATSREMWWPTNQAAPVFEFDCPVMSRRRDGRLNIMAPSGEIKPVEADGWVKRPKARPAWKGF</sequence>
<gene>
    <name evidence="1" type="ORF">Q5H94_02125</name>
</gene>
<dbReference type="EMBL" id="JAUQSZ010000001">
    <property type="protein sequence ID" value="MDO7841112.1"/>
    <property type="molecule type" value="Genomic_DNA"/>
</dbReference>
<protein>
    <submittedName>
        <fullName evidence="1">Uncharacterized protein</fullName>
    </submittedName>
</protein>
<keyword evidence="2" id="KW-1185">Reference proteome</keyword>
<dbReference type="Proteomes" id="UP001176468">
    <property type="component" value="Unassembled WGS sequence"/>
</dbReference>
<evidence type="ECO:0000313" key="2">
    <source>
        <dbReference type="Proteomes" id="UP001176468"/>
    </source>
</evidence>
<comment type="caution">
    <text evidence="1">The sequence shown here is derived from an EMBL/GenBank/DDBJ whole genome shotgun (WGS) entry which is preliminary data.</text>
</comment>
<proteinExistence type="predicted"/>
<reference evidence="1" key="1">
    <citation type="submission" date="2023-07" db="EMBL/GenBank/DDBJ databases">
        <authorList>
            <person name="Kim M.K."/>
        </authorList>
    </citation>
    <scope>NUCLEOTIDE SEQUENCE</scope>
    <source>
        <strain evidence="1">CA1-15</strain>
    </source>
</reference>
<dbReference type="RefSeq" id="WP_304559512.1">
    <property type="nucleotide sequence ID" value="NZ_JAUQSZ010000001.1"/>
</dbReference>
<accession>A0ABT8ZV67</accession>
<name>A0ABT8ZV67_9SPHN</name>
<organism evidence="1 2">
    <name type="scientific">Sphingomonas immobilis</name>
    <dbReference type="NCBI Taxonomy" id="3063997"/>
    <lineage>
        <taxon>Bacteria</taxon>
        <taxon>Pseudomonadati</taxon>
        <taxon>Pseudomonadota</taxon>
        <taxon>Alphaproteobacteria</taxon>
        <taxon>Sphingomonadales</taxon>
        <taxon>Sphingomonadaceae</taxon>
        <taxon>Sphingomonas</taxon>
    </lineage>
</organism>